<protein>
    <submittedName>
        <fullName evidence="7">RRP14 domain-containing protein</fullName>
    </submittedName>
</protein>
<feature type="compositionally biased region" description="Basic and acidic residues" evidence="4">
    <location>
        <begin position="317"/>
        <end position="335"/>
    </location>
</feature>
<dbReference type="GO" id="GO:0042273">
    <property type="term" value="P:ribosomal large subunit biogenesis"/>
    <property type="evidence" value="ECO:0007669"/>
    <property type="project" value="TreeGrafter"/>
</dbReference>
<feature type="non-terminal residue" evidence="7">
    <location>
        <position position="440"/>
    </location>
</feature>
<name>A0AAD8YGF7_9STRA</name>
<feature type="compositionally biased region" description="Basic and acidic residues" evidence="4">
    <location>
        <begin position="390"/>
        <end position="404"/>
    </location>
</feature>
<evidence type="ECO:0000259" key="6">
    <source>
        <dbReference type="Pfam" id="PF15459"/>
    </source>
</evidence>
<accession>A0AAD8YGF7</accession>
<dbReference type="EMBL" id="JATAAI010000005">
    <property type="protein sequence ID" value="KAK1745808.1"/>
    <property type="molecule type" value="Genomic_DNA"/>
</dbReference>
<evidence type="ECO:0000313" key="7">
    <source>
        <dbReference type="EMBL" id="KAK1745808.1"/>
    </source>
</evidence>
<dbReference type="Proteomes" id="UP001224775">
    <property type="component" value="Unassembled WGS sequence"/>
</dbReference>
<evidence type="ECO:0000259" key="5">
    <source>
        <dbReference type="Pfam" id="PF04935"/>
    </source>
</evidence>
<reference evidence="7" key="1">
    <citation type="submission" date="2023-06" db="EMBL/GenBank/DDBJ databases">
        <title>Survivors Of The Sea: Transcriptome response of Skeletonema marinoi to long-term dormancy.</title>
        <authorList>
            <person name="Pinder M.I.M."/>
            <person name="Kourtchenko O."/>
            <person name="Robertson E.K."/>
            <person name="Larsson T."/>
            <person name="Maumus F."/>
            <person name="Osuna-Cruz C.M."/>
            <person name="Vancaester E."/>
            <person name="Stenow R."/>
            <person name="Vandepoele K."/>
            <person name="Ploug H."/>
            <person name="Bruchert V."/>
            <person name="Godhe A."/>
            <person name="Topel M."/>
        </authorList>
    </citation>
    <scope>NUCLEOTIDE SEQUENCE</scope>
    <source>
        <strain evidence="7">R05AC</strain>
    </source>
</reference>
<feature type="domain" description="Ribosomal RNA-processing protein 14/surfeit locus protein 6 C-terminal" evidence="5">
    <location>
        <begin position="182"/>
        <end position="378"/>
    </location>
</feature>
<feature type="region of interest" description="Disordered" evidence="4">
    <location>
        <begin position="261"/>
        <end position="440"/>
    </location>
</feature>
<keyword evidence="8" id="KW-1185">Reference proteome</keyword>
<dbReference type="InterPro" id="IPR029190">
    <property type="entry name" value="Rrp14/SURF6_C"/>
</dbReference>
<proteinExistence type="inferred from homology"/>
<dbReference type="InterPro" id="IPR029188">
    <property type="entry name" value="Rrp14_N"/>
</dbReference>
<sequence>MPPQHQSDSNELLSELESHNEFFDGVVNIIPARLYVAGHSGDDAYNVKYNKGQHKESKEAKKARSKIAKREKFDPEKVETTLETKRRLRQEQEEEEDSDNDSDIVMSDGDGQEDDEAEGSADAADGNKTEVPADNFASRIEMLRAKLHAKMSEKRAAAGISEESQAAAVDTSSPALVSKRAARRAEKMKRKQAAQQRNQKKSTTMAEKNKEPQRVINLGGSTYNAPTASTSEKASKKSAAEDLATIDFQSLAGLKPKMDAAFNDKSLNPKTANKKKSLEKLLADAEKKQQRLRELKASGDKEDREKAQNIEWGEALKTAEGKNIRKTTDPKLIKKEMKKRAKKKAASAKTWGDRVDSVKEQKDKRQQIRSHNLDARRQGGALGANLSSKRIKEDDDDKDKGDKGSKRRRQGPHSDQGRNRAGFEGKKQGFINGDSAGGAE</sequence>
<comment type="caution">
    <text evidence="7">The sequence shown here is derived from an EMBL/GenBank/DDBJ whole genome shotgun (WGS) entry which is preliminary data.</text>
</comment>
<dbReference type="Pfam" id="PF04935">
    <property type="entry name" value="SURF6"/>
    <property type="match status" value="1"/>
</dbReference>
<evidence type="ECO:0000256" key="3">
    <source>
        <dbReference type="ARBA" id="ARBA00023242"/>
    </source>
</evidence>
<feature type="compositionally biased region" description="Acidic residues" evidence="4">
    <location>
        <begin position="110"/>
        <end position="119"/>
    </location>
</feature>
<feature type="compositionally biased region" description="Basic residues" evidence="4">
    <location>
        <begin position="336"/>
        <end position="346"/>
    </location>
</feature>
<dbReference type="GO" id="GO:0042274">
    <property type="term" value="P:ribosomal small subunit biogenesis"/>
    <property type="evidence" value="ECO:0007669"/>
    <property type="project" value="TreeGrafter"/>
</dbReference>
<feature type="compositionally biased region" description="Basic and acidic residues" evidence="4">
    <location>
        <begin position="351"/>
        <end position="377"/>
    </location>
</feature>
<dbReference type="Pfam" id="PF15459">
    <property type="entry name" value="RRP14"/>
    <property type="match status" value="1"/>
</dbReference>
<comment type="subcellular location">
    <subcellularLocation>
        <location evidence="1">Nucleus</location>
    </subcellularLocation>
</comment>
<feature type="compositionally biased region" description="Basic and acidic residues" evidence="4">
    <location>
        <begin position="53"/>
        <end position="91"/>
    </location>
</feature>
<comment type="similarity">
    <text evidence="2">Belongs to the SURF6 family.</text>
</comment>
<feature type="region of interest" description="Disordered" evidence="4">
    <location>
        <begin position="149"/>
        <end position="240"/>
    </location>
</feature>
<feature type="compositionally biased region" description="Basic and acidic residues" evidence="4">
    <location>
        <begin position="415"/>
        <end position="427"/>
    </location>
</feature>
<dbReference type="GO" id="GO:0003677">
    <property type="term" value="F:DNA binding"/>
    <property type="evidence" value="ECO:0007669"/>
    <property type="project" value="TreeGrafter"/>
</dbReference>
<dbReference type="PANTHER" id="PTHR14369">
    <property type="entry name" value="SURFEIT LOCUS PROTEIN 6"/>
    <property type="match status" value="1"/>
</dbReference>
<feature type="compositionally biased region" description="Acidic residues" evidence="4">
    <location>
        <begin position="92"/>
        <end position="102"/>
    </location>
</feature>
<dbReference type="AlphaFoldDB" id="A0AAD8YGF7"/>
<gene>
    <name evidence="7" type="ORF">QTG54_003732</name>
</gene>
<dbReference type="InterPro" id="IPR007019">
    <property type="entry name" value="SURF6"/>
</dbReference>
<feature type="domain" description="Ribosomal RNA-processing protein 14 N-terminal" evidence="6">
    <location>
        <begin position="16"/>
        <end position="76"/>
    </location>
</feature>
<evidence type="ECO:0000256" key="1">
    <source>
        <dbReference type="ARBA" id="ARBA00004123"/>
    </source>
</evidence>
<evidence type="ECO:0000256" key="2">
    <source>
        <dbReference type="ARBA" id="ARBA00005904"/>
    </source>
</evidence>
<dbReference type="GO" id="GO:0003723">
    <property type="term" value="F:RNA binding"/>
    <property type="evidence" value="ECO:0007669"/>
    <property type="project" value="TreeGrafter"/>
</dbReference>
<evidence type="ECO:0000256" key="4">
    <source>
        <dbReference type="SAM" id="MobiDB-lite"/>
    </source>
</evidence>
<dbReference type="GO" id="GO:0005730">
    <property type="term" value="C:nucleolus"/>
    <property type="evidence" value="ECO:0007669"/>
    <property type="project" value="TreeGrafter"/>
</dbReference>
<feature type="region of interest" description="Disordered" evidence="4">
    <location>
        <begin position="47"/>
        <end position="135"/>
    </location>
</feature>
<evidence type="ECO:0000313" key="8">
    <source>
        <dbReference type="Proteomes" id="UP001224775"/>
    </source>
</evidence>
<feature type="compositionally biased region" description="Basic and acidic residues" evidence="4">
    <location>
        <begin position="276"/>
        <end position="308"/>
    </location>
</feature>
<feature type="compositionally biased region" description="Basic residues" evidence="4">
    <location>
        <begin position="180"/>
        <end position="192"/>
    </location>
</feature>
<organism evidence="7 8">
    <name type="scientific">Skeletonema marinoi</name>
    <dbReference type="NCBI Taxonomy" id="267567"/>
    <lineage>
        <taxon>Eukaryota</taxon>
        <taxon>Sar</taxon>
        <taxon>Stramenopiles</taxon>
        <taxon>Ochrophyta</taxon>
        <taxon>Bacillariophyta</taxon>
        <taxon>Coscinodiscophyceae</taxon>
        <taxon>Thalassiosirophycidae</taxon>
        <taxon>Thalassiosirales</taxon>
        <taxon>Skeletonemataceae</taxon>
        <taxon>Skeletonema</taxon>
        <taxon>Skeletonema marinoi-dohrnii complex</taxon>
    </lineage>
</organism>
<dbReference type="PANTHER" id="PTHR14369:SF0">
    <property type="entry name" value="SURFEIT LOCUS PROTEIN 6"/>
    <property type="match status" value="1"/>
</dbReference>
<keyword evidence="3" id="KW-0539">Nucleus</keyword>